<protein>
    <submittedName>
        <fullName evidence="5">Uncharacterized protein</fullName>
    </submittedName>
</protein>
<keyword evidence="4" id="KW-1185">Reference proteome</keyword>
<evidence type="ECO:0000313" key="4">
    <source>
        <dbReference type="Proteomes" id="UP000887566"/>
    </source>
</evidence>
<dbReference type="PANTHER" id="PTHR24320:SF282">
    <property type="entry name" value="WW DOMAIN-CONTAINING OXIDOREDUCTASE"/>
    <property type="match status" value="1"/>
</dbReference>
<dbReference type="AlphaFoldDB" id="A0A914XJ02"/>
<dbReference type="SUPFAM" id="SSF51735">
    <property type="entry name" value="NAD(P)-binding Rossmann-fold domains"/>
    <property type="match status" value="1"/>
</dbReference>
<name>A0A914XJ02_9BILA</name>
<accession>A0A914XJ02</accession>
<reference evidence="5" key="1">
    <citation type="submission" date="2022-11" db="UniProtKB">
        <authorList>
            <consortium name="WormBaseParasite"/>
        </authorList>
    </citation>
    <scope>IDENTIFICATION</scope>
</reference>
<dbReference type="CDD" id="cd05327">
    <property type="entry name" value="retinol-DH_like_SDR_c_like"/>
    <property type="match status" value="1"/>
</dbReference>
<evidence type="ECO:0000256" key="1">
    <source>
        <dbReference type="ARBA" id="ARBA00006484"/>
    </source>
</evidence>
<dbReference type="PANTHER" id="PTHR24320">
    <property type="entry name" value="RETINOL DEHYDROGENASE"/>
    <property type="match status" value="1"/>
</dbReference>
<dbReference type="InterPro" id="IPR036291">
    <property type="entry name" value="NAD(P)-bd_dom_sf"/>
</dbReference>
<evidence type="ECO:0000313" key="5">
    <source>
        <dbReference type="WBParaSite" id="PSAMB.scaffold893size39148.g9524.t1"/>
    </source>
</evidence>
<dbReference type="GO" id="GO:0016491">
    <property type="term" value="F:oxidoreductase activity"/>
    <property type="evidence" value="ECO:0007669"/>
    <property type="project" value="UniProtKB-KW"/>
</dbReference>
<keyword evidence="3" id="KW-0560">Oxidoreductase</keyword>
<dbReference type="Pfam" id="PF00106">
    <property type="entry name" value="adh_short"/>
    <property type="match status" value="1"/>
</dbReference>
<evidence type="ECO:0000256" key="3">
    <source>
        <dbReference type="ARBA" id="ARBA00023002"/>
    </source>
</evidence>
<keyword evidence="2" id="KW-0521">NADP</keyword>
<comment type="similarity">
    <text evidence="1">Belongs to the short-chain dehydrogenases/reductases (SDR) family.</text>
</comment>
<dbReference type="InterPro" id="IPR002347">
    <property type="entry name" value="SDR_fam"/>
</dbReference>
<proteinExistence type="inferred from homology"/>
<dbReference type="WBParaSite" id="PSAMB.scaffold893size39148.g9524.t1">
    <property type="protein sequence ID" value="PSAMB.scaffold893size39148.g9524.t1"/>
    <property type="gene ID" value="PSAMB.scaffold893size39148.g9524"/>
</dbReference>
<dbReference type="Gene3D" id="3.40.50.720">
    <property type="entry name" value="NAD(P)-binding Rossmann-like Domain"/>
    <property type="match status" value="1"/>
</dbReference>
<dbReference type="Proteomes" id="UP000887566">
    <property type="component" value="Unplaced"/>
</dbReference>
<dbReference type="PRINTS" id="PR00081">
    <property type="entry name" value="GDHRDH"/>
</dbReference>
<evidence type="ECO:0000256" key="2">
    <source>
        <dbReference type="ARBA" id="ARBA00022857"/>
    </source>
</evidence>
<sequence length="318" mass="34141">MAPGNVSGPRKGATALEVLEGVDLRGKSILITGGNQGIGFETARALVLKDAHVTIACRNIPAGEAAKTTIAKEKPGAKITLIQLDLTDLTSVEACAQRFIDSGLPLHVLILNAGVYNPNSRVTDAGFETTFQVNHLAQFYLTKLLTDCLTSSAPSRVVVVSSDAYRMVRSLTPRQVTWEKFSPTHENNVNSALKAYGLSKFANVLFAAELNRRLSPMGVTAYSLHPGVVDTAISRNTQLIQTFMCCCGCTTDSVEAGAATSVYVATTPELAQTHAGEYFRYCHPQHLTAPASNAENAAKLWALSEEMMDHYFTTGNGE</sequence>
<organism evidence="4 5">
    <name type="scientific">Plectus sambesii</name>
    <dbReference type="NCBI Taxonomy" id="2011161"/>
    <lineage>
        <taxon>Eukaryota</taxon>
        <taxon>Metazoa</taxon>
        <taxon>Ecdysozoa</taxon>
        <taxon>Nematoda</taxon>
        <taxon>Chromadorea</taxon>
        <taxon>Plectida</taxon>
        <taxon>Plectina</taxon>
        <taxon>Plectoidea</taxon>
        <taxon>Plectidae</taxon>
        <taxon>Plectus</taxon>
    </lineage>
</organism>